<dbReference type="EMBL" id="JACVEL010000001">
    <property type="protein sequence ID" value="MBC9811310.1"/>
    <property type="molecule type" value="Genomic_DNA"/>
</dbReference>
<reference evidence="1" key="1">
    <citation type="submission" date="2020-09" db="EMBL/GenBank/DDBJ databases">
        <title>Taishania pollutisoli gen. nov., sp. nov., Isolated from Tetrabromobisphenol A-Contaminated Soil.</title>
        <authorList>
            <person name="Chen Q."/>
        </authorList>
    </citation>
    <scope>NUCLEOTIDE SEQUENCE</scope>
    <source>
        <strain evidence="1">CZZ-1</strain>
    </source>
</reference>
<dbReference type="AlphaFoldDB" id="A0A8J6PHZ9"/>
<protein>
    <submittedName>
        <fullName evidence="1">Uncharacterized protein</fullName>
    </submittedName>
</protein>
<comment type="caution">
    <text evidence="1">The sequence shown here is derived from an EMBL/GenBank/DDBJ whole genome shotgun (WGS) entry which is preliminary data.</text>
</comment>
<accession>A0A8J6PHZ9</accession>
<dbReference type="RefSeq" id="WP_216713390.1">
    <property type="nucleotide sequence ID" value="NZ_JACVEL010000001.1"/>
</dbReference>
<evidence type="ECO:0000313" key="1">
    <source>
        <dbReference type="EMBL" id="MBC9811310.1"/>
    </source>
</evidence>
<proteinExistence type="predicted"/>
<name>A0A8J6PHZ9_9FLAO</name>
<organism evidence="1 2">
    <name type="scientific">Taishania pollutisoli</name>
    <dbReference type="NCBI Taxonomy" id="2766479"/>
    <lineage>
        <taxon>Bacteria</taxon>
        <taxon>Pseudomonadati</taxon>
        <taxon>Bacteroidota</taxon>
        <taxon>Flavobacteriia</taxon>
        <taxon>Flavobacteriales</taxon>
        <taxon>Crocinitomicaceae</taxon>
        <taxon>Taishania</taxon>
    </lineage>
</organism>
<dbReference type="Proteomes" id="UP000652681">
    <property type="component" value="Unassembled WGS sequence"/>
</dbReference>
<evidence type="ECO:0000313" key="2">
    <source>
        <dbReference type="Proteomes" id="UP000652681"/>
    </source>
</evidence>
<gene>
    <name evidence="1" type="ORF">H9Y05_02365</name>
</gene>
<sequence>MNQFFLKSDDELTTQIIEAGIVTWNDLVRSVQNFHYARNANRCDLALVWKERKGTCSSKHAFLKHISELNNIPDVKLILGFYKMDGQNTPGVGNILEAYSLPFIPEAHCYLTVHNEVLDITKTTSDFSVYSNAILATREITPADVIENKITWHRQFIAKWLEECQLEMTLDEVWSIRERCIQALEQK</sequence>
<keyword evidence="2" id="KW-1185">Reference proteome</keyword>